<evidence type="ECO:0000313" key="1">
    <source>
        <dbReference type="EMBL" id="BAE73592.1"/>
    </source>
</evidence>
<sequence length="106" mass="11690">MRLTMNELNITPSIPAGYRRNAQGHLVPADTIKPVDKLSDELVNALFDEARQLRCQMAAFKQRAMQQISDFIDLSAAEYGVNYGATKGNVTLTSFDGERSVRRAGG</sequence>
<dbReference type="Proteomes" id="UP000001932">
    <property type="component" value="Chromosome"/>
</dbReference>
<accession>Q2NW83</accession>
<evidence type="ECO:0000313" key="2">
    <source>
        <dbReference type="Proteomes" id="UP000001932"/>
    </source>
</evidence>
<name>Q2NW83_SODGM</name>
<keyword evidence="2" id="KW-1185">Reference proteome</keyword>
<protein>
    <submittedName>
        <fullName evidence="1">Uncharacterized protein</fullName>
    </submittedName>
</protein>
<dbReference type="HOGENOM" id="CLU_2221482_0_0_6"/>
<dbReference type="InterPro" id="IPR021505">
    <property type="entry name" value="Phage_B3_Orf6"/>
</dbReference>
<gene>
    <name evidence="1" type="ordered locus">SG0317</name>
</gene>
<dbReference type="KEGG" id="sgl:SG0317"/>
<proteinExistence type="predicted"/>
<reference evidence="1 2" key="1">
    <citation type="journal article" date="2006" name="Genome Res.">
        <title>Massive genome erosion and functional adaptations provide insights into the symbiotic lifestyle of Sodalis glossinidius in the tsetse host.</title>
        <authorList>
            <person name="Toh H."/>
            <person name="Weiss B.L."/>
            <person name="Perkin S.A.H."/>
            <person name="Yamashita A."/>
            <person name="Oshima K."/>
            <person name="Hattori M."/>
            <person name="Aksoy S."/>
        </authorList>
    </citation>
    <scope>NUCLEOTIDE SEQUENCE [LARGE SCALE GENOMIC DNA]</scope>
    <source>
        <strain evidence="2">morsitans</strain>
    </source>
</reference>
<dbReference type="EMBL" id="AP008232">
    <property type="protein sequence ID" value="BAE73592.1"/>
    <property type="molecule type" value="Genomic_DNA"/>
</dbReference>
<dbReference type="AlphaFoldDB" id="Q2NW83"/>
<organism evidence="1 2">
    <name type="scientific">Sodalis glossinidius (strain morsitans)</name>
    <dbReference type="NCBI Taxonomy" id="343509"/>
    <lineage>
        <taxon>Bacteria</taxon>
        <taxon>Pseudomonadati</taxon>
        <taxon>Pseudomonadota</taxon>
        <taxon>Gammaproteobacteria</taxon>
        <taxon>Enterobacterales</taxon>
        <taxon>Bruguierivoracaceae</taxon>
        <taxon>Sodalis</taxon>
    </lineage>
</organism>
<dbReference type="STRING" id="343509.SG0317"/>
<dbReference type="Pfam" id="PF11363">
    <property type="entry name" value="DUF3164"/>
    <property type="match status" value="1"/>
</dbReference>